<keyword evidence="3 5" id="KW-1133">Transmembrane helix</keyword>
<protein>
    <submittedName>
        <fullName evidence="6">Predicted Fe2+/Mn2+ transporter, VIT1/CCC1 family</fullName>
    </submittedName>
</protein>
<dbReference type="STRING" id="1028.SAMN05661096_02171"/>
<gene>
    <name evidence="6" type="ORF">SAMN05661096_02171</name>
</gene>
<keyword evidence="2 5" id="KW-0812">Transmembrane</keyword>
<dbReference type="Pfam" id="PF01988">
    <property type="entry name" value="VIT1"/>
    <property type="match status" value="1"/>
</dbReference>
<proteinExistence type="predicted"/>
<dbReference type="GO" id="GO:0012505">
    <property type="term" value="C:endomembrane system"/>
    <property type="evidence" value="ECO:0007669"/>
    <property type="project" value="UniProtKB-SubCell"/>
</dbReference>
<dbReference type="AlphaFoldDB" id="A0A1X7JZ23"/>
<evidence type="ECO:0000256" key="3">
    <source>
        <dbReference type="ARBA" id="ARBA00022989"/>
    </source>
</evidence>
<keyword evidence="7" id="KW-1185">Reference proteome</keyword>
<evidence type="ECO:0000313" key="6">
    <source>
        <dbReference type="EMBL" id="SMG33844.1"/>
    </source>
</evidence>
<feature type="transmembrane region" description="Helical" evidence="5">
    <location>
        <begin position="28"/>
        <end position="49"/>
    </location>
</feature>
<evidence type="ECO:0000313" key="7">
    <source>
        <dbReference type="Proteomes" id="UP000193804"/>
    </source>
</evidence>
<dbReference type="InterPro" id="IPR008217">
    <property type="entry name" value="Ccc1_fam"/>
</dbReference>
<dbReference type="PANTHER" id="PTHR31851">
    <property type="entry name" value="FE(2+)/MN(2+) TRANSPORTER PCL1"/>
    <property type="match status" value="1"/>
</dbReference>
<sequence>MVIMENKEEFIHQGSSFLGRHQNYLSEFVYGGIDGSITTFAVVAGAVGAGLDNSVIIILGFANLFADGFSMSIGAYMSAKSEKQHFEKQKAIEYWEIDNMPETEKQEIREIYIEKGFEEPLLSQVVGVITKDKDRWVDVMMKDELGLIEEDKSPFQTGLFTFISFVVIGLIPLLVFVADYIRIEITHKFLWSSILTGIGFIIIGFLKSKVTNNSIIKGVSETLLLGSLAAVVAYFVGDFLEQIIK</sequence>
<evidence type="ECO:0000256" key="2">
    <source>
        <dbReference type="ARBA" id="ARBA00022692"/>
    </source>
</evidence>
<reference evidence="7" key="1">
    <citation type="submission" date="2017-04" db="EMBL/GenBank/DDBJ databases">
        <authorList>
            <person name="Varghese N."/>
            <person name="Submissions S."/>
        </authorList>
    </citation>
    <scope>NUCLEOTIDE SEQUENCE [LARGE SCALE GENOMIC DNA]</scope>
    <source>
        <strain evidence="7">DSM 4125</strain>
    </source>
</reference>
<dbReference type="GO" id="GO:0030026">
    <property type="term" value="P:intracellular manganese ion homeostasis"/>
    <property type="evidence" value="ECO:0007669"/>
    <property type="project" value="InterPro"/>
</dbReference>
<dbReference type="GO" id="GO:0005384">
    <property type="term" value="F:manganese ion transmembrane transporter activity"/>
    <property type="evidence" value="ECO:0007669"/>
    <property type="project" value="InterPro"/>
</dbReference>
<name>A0A1X7JZ23_9BACT</name>
<keyword evidence="4 5" id="KW-0472">Membrane</keyword>
<evidence type="ECO:0000256" key="4">
    <source>
        <dbReference type="ARBA" id="ARBA00023136"/>
    </source>
</evidence>
<feature type="transmembrane region" description="Helical" evidence="5">
    <location>
        <begin position="159"/>
        <end position="183"/>
    </location>
</feature>
<feature type="transmembrane region" description="Helical" evidence="5">
    <location>
        <begin position="55"/>
        <end position="79"/>
    </location>
</feature>
<evidence type="ECO:0000256" key="1">
    <source>
        <dbReference type="ARBA" id="ARBA00004127"/>
    </source>
</evidence>
<dbReference type="Proteomes" id="UP000193804">
    <property type="component" value="Unassembled WGS sequence"/>
</dbReference>
<comment type="subcellular location">
    <subcellularLocation>
        <location evidence="1">Endomembrane system</location>
        <topology evidence="1">Multi-pass membrane protein</topology>
    </subcellularLocation>
</comment>
<feature type="transmembrane region" description="Helical" evidence="5">
    <location>
        <begin position="218"/>
        <end position="237"/>
    </location>
</feature>
<accession>A0A1X7JZ23</accession>
<organism evidence="6 7">
    <name type="scientific">Marivirga sericea</name>
    <dbReference type="NCBI Taxonomy" id="1028"/>
    <lineage>
        <taxon>Bacteria</taxon>
        <taxon>Pseudomonadati</taxon>
        <taxon>Bacteroidota</taxon>
        <taxon>Cytophagia</taxon>
        <taxon>Cytophagales</taxon>
        <taxon>Marivirgaceae</taxon>
        <taxon>Marivirga</taxon>
    </lineage>
</organism>
<dbReference type="EMBL" id="FXAW01000004">
    <property type="protein sequence ID" value="SMG33844.1"/>
    <property type="molecule type" value="Genomic_DNA"/>
</dbReference>
<feature type="transmembrane region" description="Helical" evidence="5">
    <location>
        <begin position="189"/>
        <end position="206"/>
    </location>
</feature>
<evidence type="ECO:0000256" key="5">
    <source>
        <dbReference type="SAM" id="Phobius"/>
    </source>
</evidence>